<dbReference type="HOGENOM" id="CLU_2591421_0_0_1"/>
<protein>
    <submittedName>
        <fullName evidence="1">Sec3 domain-containing protein</fullName>
    </submittedName>
</protein>
<comment type="caution">
    <text evidence="1">The sequence shown here is derived from an EMBL/GenBank/DDBJ whole genome shotgun (WGS) entry which is preliminary data.</text>
</comment>
<proteinExistence type="predicted"/>
<accession>L8WFL1</accession>
<keyword evidence="2" id="KW-1185">Reference proteome</keyword>
<dbReference type="Proteomes" id="UP000011668">
    <property type="component" value="Unassembled WGS sequence"/>
</dbReference>
<name>L8WFL1_THACA</name>
<evidence type="ECO:0000313" key="2">
    <source>
        <dbReference type="Proteomes" id="UP000011668"/>
    </source>
</evidence>
<gene>
    <name evidence="1" type="ORF">AG1IA_10468</name>
</gene>
<reference evidence="1 2" key="1">
    <citation type="journal article" date="2013" name="Nat. Commun.">
        <title>The evolution and pathogenic mechanisms of the rice sheath blight pathogen.</title>
        <authorList>
            <person name="Zheng A."/>
            <person name="Lin R."/>
            <person name="Xu L."/>
            <person name="Qin P."/>
            <person name="Tang C."/>
            <person name="Ai P."/>
            <person name="Zhang D."/>
            <person name="Liu Y."/>
            <person name="Sun Z."/>
            <person name="Feng H."/>
            <person name="Wang Y."/>
            <person name="Chen Y."/>
            <person name="Liang X."/>
            <person name="Fu R."/>
            <person name="Li Q."/>
            <person name="Zhang J."/>
            <person name="Yu X."/>
            <person name="Xie Z."/>
            <person name="Ding L."/>
            <person name="Guan P."/>
            <person name="Tang J."/>
            <person name="Liang Y."/>
            <person name="Wang S."/>
            <person name="Deng Q."/>
            <person name="Li S."/>
            <person name="Zhu J."/>
            <person name="Wang L."/>
            <person name="Liu H."/>
            <person name="Li P."/>
        </authorList>
    </citation>
    <scope>NUCLEOTIDE SEQUENCE [LARGE SCALE GENOMIC DNA]</scope>
    <source>
        <strain evidence="2">AG-1 IA</strain>
    </source>
</reference>
<dbReference type="OrthoDB" id="2789670at2759"/>
<sequence length="80" mass="9585">MNWSRAVSLAKYSELWRSYRRILNNWLNKRTTTQFNVIQERQAHSLLRRLLNTTNNLQPFHSRYGVANASNRLRIRAPKS</sequence>
<dbReference type="EMBL" id="AFRT01006377">
    <property type="protein sequence ID" value="ELU35502.1"/>
    <property type="molecule type" value="Genomic_DNA"/>
</dbReference>
<evidence type="ECO:0000313" key="1">
    <source>
        <dbReference type="EMBL" id="ELU35502.1"/>
    </source>
</evidence>
<dbReference type="AlphaFoldDB" id="L8WFL1"/>
<organism evidence="1 2">
    <name type="scientific">Thanatephorus cucumeris (strain AG1-IA)</name>
    <name type="common">Rice sheath blight fungus</name>
    <name type="synonym">Rhizoctonia solani</name>
    <dbReference type="NCBI Taxonomy" id="983506"/>
    <lineage>
        <taxon>Eukaryota</taxon>
        <taxon>Fungi</taxon>
        <taxon>Dikarya</taxon>
        <taxon>Basidiomycota</taxon>
        <taxon>Agaricomycotina</taxon>
        <taxon>Agaricomycetes</taxon>
        <taxon>Cantharellales</taxon>
        <taxon>Ceratobasidiaceae</taxon>
        <taxon>Rhizoctonia</taxon>
        <taxon>Rhizoctonia solani AG-1</taxon>
    </lineage>
</organism>